<proteinExistence type="inferred from homology"/>
<evidence type="ECO:0000313" key="7">
    <source>
        <dbReference type="Proteomes" id="UP000015104"/>
    </source>
</evidence>
<reference evidence="7" key="1">
    <citation type="submission" date="2011-08" db="EMBL/GenBank/DDBJ databases">
        <authorList>
            <person name="Rombauts S."/>
        </authorList>
    </citation>
    <scope>NUCLEOTIDE SEQUENCE</scope>
    <source>
        <strain evidence="7">London</strain>
    </source>
</reference>
<dbReference type="InterPro" id="IPR003172">
    <property type="entry name" value="ML_dom"/>
</dbReference>
<dbReference type="InterPro" id="IPR014756">
    <property type="entry name" value="Ig_E-set"/>
</dbReference>
<evidence type="ECO:0000256" key="2">
    <source>
        <dbReference type="ARBA" id="ARBA00006370"/>
    </source>
</evidence>
<dbReference type="eggNOG" id="ENOG502SB65">
    <property type="taxonomic scope" value="Eukaryota"/>
</dbReference>
<name>T1L5W0_TETUR</name>
<dbReference type="OrthoDB" id="640249at2759"/>
<dbReference type="Gene3D" id="2.60.40.770">
    <property type="match status" value="1"/>
</dbReference>
<dbReference type="SMART" id="SM00737">
    <property type="entry name" value="ML"/>
    <property type="match status" value="1"/>
</dbReference>
<comment type="subcellular location">
    <subcellularLocation>
        <location evidence="1">Secreted</location>
    </subcellularLocation>
</comment>
<dbReference type="AlphaFoldDB" id="T1L5W0"/>
<accession>T1L5W0</accession>
<evidence type="ECO:0000256" key="3">
    <source>
        <dbReference type="ARBA" id="ARBA00022525"/>
    </source>
</evidence>
<keyword evidence="7" id="KW-1185">Reference proteome</keyword>
<keyword evidence="3" id="KW-0964">Secreted</keyword>
<dbReference type="KEGG" id="tut:107370471"/>
<feature type="signal peptide" evidence="4">
    <location>
        <begin position="1"/>
        <end position="17"/>
    </location>
</feature>
<feature type="domain" description="MD-2-related lipid-recognition" evidence="5">
    <location>
        <begin position="22"/>
        <end position="143"/>
    </location>
</feature>
<organism evidence="6 7">
    <name type="scientific">Tetranychus urticae</name>
    <name type="common">Two-spotted spider mite</name>
    <dbReference type="NCBI Taxonomy" id="32264"/>
    <lineage>
        <taxon>Eukaryota</taxon>
        <taxon>Metazoa</taxon>
        <taxon>Ecdysozoa</taxon>
        <taxon>Arthropoda</taxon>
        <taxon>Chelicerata</taxon>
        <taxon>Arachnida</taxon>
        <taxon>Acari</taxon>
        <taxon>Acariformes</taxon>
        <taxon>Trombidiformes</taxon>
        <taxon>Prostigmata</taxon>
        <taxon>Eleutherengona</taxon>
        <taxon>Raphignathae</taxon>
        <taxon>Tetranychoidea</taxon>
        <taxon>Tetranychidae</taxon>
        <taxon>Tetranychus</taxon>
    </lineage>
</organism>
<evidence type="ECO:0000259" key="5">
    <source>
        <dbReference type="SMART" id="SM00737"/>
    </source>
</evidence>
<dbReference type="GO" id="GO:0005576">
    <property type="term" value="C:extracellular region"/>
    <property type="evidence" value="ECO:0007669"/>
    <property type="project" value="UniProtKB-SubCell"/>
</dbReference>
<dbReference type="EMBL" id="CAEY01001478">
    <property type="status" value="NOT_ANNOTATED_CDS"/>
    <property type="molecule type" value="Genomic_DNA"/>
</dbReference>
<dbReference type="FunFam" id="2.60.40.770:FF:000001">
    <property type="entry name" value="NPC intracellular cholesterol transporter 2"/>
    <property type="match status" value="1"/>
</dbReference>
<gene>
    <name evidence="6" type="primary">107370471</name>
</gene>
<evidence type="ECO:0000313" key="6">
    <source>
        <dbReference type="EnsemblMetazoa" id="tetur55g00080.1"/>
    </source>
</evidence>
<evidence type="ECO:0000256" key="4">
    <source>
        <dbReference type="SAM" id="SignalP"/>
    </source>
</evidence>
<dbReference type="SUPFAM" id="SSF81296">
    <property type="entry name" value="E set domains"/>
    <property type="match status" value="1"/>
</dbReference>
<dbReference type="Proteomes" id="UP000015104">
    <property type="component" value="Unassembled WGS sequence"/>
</dbReference>
<dbReference type="EnsemblMetazoa" id="tetur55g00080.1">
    <property type="protein sequence ID" value="tetur55g00080.1"/>
    <property type="gene ID" value="tetur55g00080"/>
</dbReference>
<feature type="chain" id="PRO_5004581497" description="MD-2-related lipid-recognition domain-containing protein" evidence="4">
    <location>
        <begin position="18"/>
        <end position="147"/>
    </location>
</feature>
<dbReference type="Pfam" id="PF02221">
    <property type="entry name" value="E1_DerP2_DerF2"/>
    <property type="match status" value="1"/>
</dbReference>
<dbReference type="EMBL" id="CAEY01001477">
    <property type="status" value="NOT_ANNOTATED_CDS"/>
    <property type="molecule type" value="Genomic_DNA"/>
</dbReference>
<sequence>MIRTIAILALFVACAQARNVSLNNCSTAPTGKINWITIDPCHAEPCTFQSGGLVTVEGELVSATGSDDPKLLVQTELLGVMVPYPGLSSDACKYLTCPLKANVVTPFKISLDTTNWLPAGDTFIEFQLKGSDGSQYNCAWTHIEIRK</sequence>
<protein>
    <recommendedName>
        <fullName evidence="5">MD-2-related lipid-recognition domain-containing protein</fullName>
    </recommendedName>
</protein>
<comment type="similarity">
    <text evidence="2">Belongs to the NPC2 family.</text>
</comment>
<dbReference type="HOGENOM" id="CLU_109192_1_3_1"/>
<reference evidence="6" key="2">
    <citation type="submission" date="2015-06" db="UniProtKB">
        <authorList>
            <consortium name="EnsemblMetazoa"/>
        </authorList>
    </citation>
    <scope>IDENTIFICATION</scope>
</reference>
<keyword evidence="4" id="KW-0732">Signal</keyword>
<evidence type="ECO:0000256" key="1">
    <source>
        <dbReference type="ARBA" id="ARBA00004613"/>
    </source>
</evidence>